<keyword evidence="3" id="KW-1185">Reference proteome</keyword>
<comment type="caution">
    <text evidence="2">The sequence shown here is derived from an EMBL/GenBank/DDBJ whole genome shotgun (WGS) entry which is preliminary data.</text>
</comment>
<protein>
    <submittedName>
        <fullName evidence="2">Uncharacterized protein</fullName>
    </submittedName>
</protein>
<dbReference type="EMBL" id="BPLR01012656">
    <property type="protein sequence ID" value="GIY55595.1"/>
    <property type="molecule type" value="Genomic_DNA"/>
</dbReference>
<reference evidence="2 3" key="1">
    <citation type="submission" date="2021-06" db="EMBL/GenBank/DDBJ databases">
        <title>Caerostris extrusa draft genome.</title>
        <authorList>
            <person name="Kono N."/>
            <person name="Arakawa K."/>
        </authorList>
    </citation>
    <scope>NUCLEOTIDE SEQUENCE [LARGE SCALE GENOMIC DNA]</scope>
</reference>
<sequence length="57" mass="6141">MVAALVTSIPEGITPHQRSRCSMPWNSSRYPDTGCNVSGVDGRRDSPHAIVHGSVLH</sequence>
<name>A0AAV4UCZ4_CAEEX</name>
<dbReference type="AlphaFoldDB" id="A0AAV4UCZ4"/>
<proteinExistence type="predicted"/>
<evidence type="ECO:0000313" key="2">
    <source>
        <dbReference type="EMBL" id="GIY55595.1"/>
    </source>
</evidence>
<accession>A0AAV4UCZ4</accession>
<feature type="non-terminal residue" evidence="2">
    <location>
        <position position="57"/>
    </location>
</feature>
<feature type="region of interest" description="Disordered" evidence="1">
    <location>
        <begin position="37"/>
        <end position="57"/>
    </location>
</feature>
<dbReference type="Proteomes" id="UP001054945">
    <property type="component" value="Unassembled WGS sequence"/>
</dbReference>
<gene>
    <name evidence="2" type="ORF">CEXT_455501</name>
</gene>
<organism evidence="2 3">
    <name type="scientific">Caerostris extrusa</name>
    <name type="common">Bark spider</name>
    <name type="synonym">Caerostris bankana</name>
    <dbReference type="NCBI Taxonomy" id="172846"/>
    <lineage>
        <taxon>Eukaryota</taxon>
        <taxon>Metazoa</taxon>
        <taxon>Ecdysozoa</taxon>
        <taxon>Arthropoda</taxon>
        <taxon>Chelicerata</taxon>
        <taxon>Arachnida</taxon>
        <taxon>Araneae</taxon>
        <taxon>Araneomorphae</taxon>
        <taxon>Entelegynae</taxon>
        <taxon>Araneoidea</taxon>
        <taxon>Araneidae</taxon>
        <taxon>Caerostris</taxon>
    </lineage>
</organism>
<evidence type="ECO:0000256" key="1">
    <source>
        <dbReference type="SAM" id="MobiDB-lite"/>
    </source>
</evidence>
<evidence type="ECO:0000313" key="3">
    <source>
        <dbReference type="Proteomes" id="UP001054945"/>
    </source>
</evidence>